<proteinExistence type="predicted"/>
<gene>
    <name evidence="8" type="ORF">OH76DRAFT_550247</name>
</gene>
<feature type="transmembrane region" description="Helical" evidence="6">
    <location>
        <begin position="74"/>
        <end position="94"/>
    </location>
</feature>
<feature type="transmembrane region" description="Helical" evidence="6">
    <location>
        <begin position="49"/>
        <end position="67"/>
    </location>
</feature>
<dbReference type="InterPro" id="IPR025256">
    <property type="entry name" value="TM7S3/TM198-like_dom"/>
</dbReference>
<feature type="region of interest" description="Disordered" evidence="5">
    <location>
        <begin position="160"/>
        <end position="189"/>
    </location>
</feature>
<dbReference type="GO" id="GO:0016020">
    <property type="term" value="C:membrane"/>
    <property type="evidence" value="ECO:0007669"/>
    <property type="project" value="UniProtKB-SubCell"/>
</dbReference>
<sequence length="202" mass="21861">MGGFLVGFICGLLDFGRTPGILVVGLLGGLSVGVRVVLLRPGLLVPNYLVNWIVLVPFMLVGVAFVLLKQRPGIMSCCTAIGTFLIGLGVDLLLEKQSGWSFALRFLFDRNNSHFLAIVHKGYTPTIMTQIILGASIGAIPIFAFAQYKVFKGPFKRQSADSDSETASLAGEQEPGTSMTELLKPPPRMSRMQLLKSRFSVA</sequence>
<dbReference type="Pfam" id="PF13886">
    <property type="entry name" value="TM7S3_TM198"/>
    <property type="match status" value="1"/>
</dbReference>
<comment type="subcellular location">
    <subcellularLocation>
        <location evidence="1">Membrane</location>
        <topology evidence="1">Multi-pass membrane protein</topology>
    </subcellularLocation>
</comment>
<organism evidence="8 9">
    <name type="scientific">Lentinus brumalis</name>
    <dbReference type="NCBI Taxonomy" id="2498619"/>
    <lineage>
        <taxon>Eukaryota</taxon>
        <taxon>Fungi</taxon>
        <taxon>Dikarya</taxon>
        <taxon>Basidiomycota</taxon>
        <taxon>Agaricomycotina</taxon>
        <taxon>Agaricomycetes</taxon>
        <taxon>Polyporales</taxon>
        <taxon>Polyporaceae</taxon>
        <taxon>Lentinus</taxon>
    </lineage>
</organism>
<feature type="transmembrane region" description="Helical" evidence="6">
    <location>
        <begin position="21"/>
        <end position="43"/>
    </location>
</feature>
<evidence type="ECO:0000256" key="5">
    <source>
        <dbReference type="SAM" id="MobiDB-lite"/>
    </source>
</evidence>
<evidence type="ECO:0000313" key="9">
    <source>
        <dbReference type="Proteomes" id="UP000256964"/>
    </source>
</evidence>
<keyword evidence="9" id="KW-1185">Reference proteome</keyword>
<evidence type="ECO:0000256" key="3">
    <source>
        <dbReference type="ARBA" id="ARBA00022989"/>
    </source>
</evidence>
<dbReference type="OrthoDB" id="3359595at2759"/>
<feature type="transmembrane region" description="Helical" evidence="6">
    <location>
        <begin position="127"/>
        <end position="148"/>
    </location>
</feature>
<evidence type="ECO:0000256" key="4">
    <source>
        <dbReference type="ARBA" id="ARBA00023136"/>
    </source>
</evidence>
<protein>
    <recommendedName>
        <fullName evidence="7">TM7S3/TM198-like domain-containing protein</fullName>
    </recommendedName>
</protein>
<evidence type="ECO:0000256" key="6">
    <source>
        <dbReference type="SAM" id="Phobius"/>
    </source>
</evidence>
<dbReference type="AlphaFoldDB" id="A0A371D9Z6"/>
<keyword evidence="2 6" id="KW-0812">Transmembrane</keyword>
<reference evidence="8 9" key="1">
    <citation type="journal article" date="2018" name="Biotechnol. Biofuels">
        <title>Integrative visual omics of the white-rot fungus Polyporus brumalis exposes the biotechnological potential of its oxidative enzymes for delignifying raw plant biomass.</title>
        <authorList>
            <person name="Miyauchi S."/>
            <person name="Rancon A."/>
            <person name="Drula E."/>
            <person name="Hage H."/>
            <person name="Chaduli D."/>
            <person name="Favel A."/>
            <person name="Grisel S."/>
            <person name="Henrissat B."/>
            <person name="Herpoel-Gimbert I."/>
            <person name="Ruiz-Duenas F.J."/>
            <person name="Chevret D."/>
            <person name="Hainaut M."/>
            <person name="Lin J."/>
            <person name="Wang M."/>
            <person name="Pangilinan J."/>
            <person name="Lipzen A."/>
            <person name="Lesage-Meessen L."/>
            <person name="Navarro D."/>
            <person name="Riley R."/>
            <person name="Grigoriev I.V."/>
            <person name="Zhou S."/>
            <person name="Raouche S."/>
            <person name="Rosso M.N."/>
        </authorList>
    </citation>
    <scope>NUCLEOTIDE SEQUENCE [LARGE SCALE GENOMIC DNA]</scope>
    <source>
        <strain evidence="8 9">BRFM 1820</strain>
    </source>
</reference>
<name>A0A371D9Z6_9APHY</name>
<evidence type="ECO:0000256" key="1">
    <source>
        <dbReference type="ARBA" id="ARBA00004141"/>
    </source>
</evidence>
<feature type="domain" description="TM7S3/TM198-like" evidence="7">
    <location>
        <begin position="3"/>
        <end position="147"/>
    </location>
</feature>
<evidence type="ECO:0000313" key="8">
    <source>
        <dbReference type="EMBL" id="RDX49349.1"/>
    </source>
</evidence>
<keyword evidence="3 6" id="KW-1133">Transmembrane helix</keyword>
<dbReference type="EMBL" id="KZ857406">
    <property type="protein sequence ID" value="RDX49349.1"/>
    <property type="molecule type" value="Genomic_DNA"/>
</dbReference>
<accession>A0A371D9Z6</accession>
<dbReference type="Proteomes" id="UP000256964">
    <property type="component" value="Unassembled WGS sequence"/>
</dbReference>
<keyword evidence="4 6" id="KW-0472">Membrane</keyword>
<evidence type="ECO:0000256" key="2">
    <source>
        <dbReference type="ARBA" id="ARBA00022692"/>
    </source>
</evidence>
<evidence type="ECO:0000259" key="7">
    <source>
        <dbReference type="Pfam" id="PF13886"/>
    </source>
</evidence>